<reference evidence="2" key="1">
    <citation type="submission" date="2022-11" db="UniProtKB">
        <authorList>
            <consortium name="WormBaseParasite"/>
        </authorList>
    </citation>
    <scope>IDENTIFICATION</scope>
</reference>
<dbReference type="Proteomes" id="UP000887565">
    <property type="component" value="Unplaced"/>
</dbReference>
<organism evidence="1 2">
    <name type="scientific">Romanomermis culicivorax</name>
    <name type="common">Nematode worm</name>
    <dbReference type="NCBI Taxonomy" id="13658"/>
    <lineage>
        <taxon>Eukaryota</taxon>
        <taxon>Metazoa</taxon>
        <taxon>Ecdysozoa</taxon>
        <taxon>Nematoda</taxon>
        <taxon>Enoplea</taxon>
        <taxon>Dorylaimia</taxon>
        <taxon>Mermithida</taxon>
        <taxon>Mermithoidea</taxon>
        <taxon>Mermithidae</taxon>
        <taxon>Romanomermis</taxon>
    </lineage>
</organism>
<sequence length="332" mass="37217">MFKASARKKIDQLIEKFVRPADLTMFFEYSLKLCEWSALDKKVIVEKDGKELIWRVRVNESIAVSAYDVIMKIGPGTGFGVYGCRSGNTSLGQWNVTNRPADVHFCTRKLKHIKHDHSLFLGETVSIQVIKNGEQHLFVECPPGGPSGPFRGIFIRRLDLYGEDEEISEIVSDTCDQKHRAFIHNRKIMNGQNGHGILVVELGPKHATYVQIVTFNATAILTKECTKESIYALTCRFPSTTSAFNASMNIFKENTRVVTGASVKVSISITKPGNYSCHTSIVFTGSTFTYSLERLHSTDRAWKYISQTACPWTNDVKIRQPLEKGPSKKSAA</sequence>
<protein>
    <submittedName>
        <fullName evidence="2">Uncharacterized protein</fullName>
    </submittedName>
</protein>
<name>A0A915JKA0_ROMCU</name>
<evidence type="ECO:0000313" key="2">
    <source>
        <dbReference type="WBParaSite" id="nRc.2.0.1.t26595-RA"/>
    </source>
</evidence>
<dbReference type="AlphaFoldDB" id="A0A915JKA0"/>
<proteinExistence type="predicted"/>
<dbReference type="WBParaSite" id="nRc.2.0.1.t26595-RA">
    <property type="protein sequence ID" value="nRc.2.0.1.t26595-RA"/>
    <property type="gene ID" value="nRc.2.0.1.g26595"/>
</dbReference>
<accession>A0A915JKA0</accession>
<keyword evidence="1" id="KW-1185">Reference proteome</keyword>
<evidence type="ECO:0000313" key="1">
    <source>
        <dbReference type="Proteomes" id="UP000887565"/>
    </source>
</evidence>